<organism evidence="2 3">
    <name type="scientific">Geosporobacter ferrireducens</name>
    <dbReference type="NCBI Taxonomy" id="1424294"/>
    <lineage>
        <taxon>Bacteria</taxon>
        <taxon>Bacillati</taxon>
        <taxon>Bacillota</taxon>
        <taxon>Clostridia</taxon>
        <taxon>Peptostreptococcales</taxon>
        <taxon>Thermotaleaceae</taxon>
        <taxon>Geosporobacter</taxon>
    </lineage>
</organism>
<keyword evidence="1" id="KW-1133">Transmembrane helix</keyword>
<keyword evidence="3" id="KW-1185">Reference proteome</keyword>
<protein>
    <recommendedName>
        <fullName evidence="4">Transporter</fullName>
    </recommendedName>
</protein>
<dbReference type="Proteomes" id="UP000095743">
    <property type="component" value="Chromosome"/>
</dbReference>
<feature type="transmembrane region" description="Helical" evidence="1">
    <location>
        <begin position="12"/>
        <end position="33"/>
    </location>
</feature>
<dbReference type="EMBL" id="CP017269">
    <property type="protein sequence ID" value="AOT70512.1"/>
    <property type="molecule type" value="Genomic_DNA"/>
</dbReference>
<proteinExistence type="predicted"/>
<keyword evidence="1" id="KW-0812">Transmembrane</keyword>
<dbReference type="STRING" id="1424294.Gferi_13570"/>
<dbReference type="OrthoDB" id="4424890at2"/>
<feature type="transmembrane region" description="Helical" evidence="1">
    <location>
        <begin position="148"/>
        <end position="168"/>
    </location>
</feature>
<feature type="transmembrane region" description="Helical" evidence="1">
    <location>
        <begin position="298"/>
        <end position="316"/>
    </location>
</feature>
<accession>A0A1D8GI16</accession>
<dbReference type="RefSeq" id="WP_069977330.1">
    <property type="nucleotide sequence ID" value="NZ_CP017269.1"/>
</dbReference>
<evidence type="ECO:0000256" key="1">
    <source>
        <dbReference type="SAM" id="Phobius"/>
    </source>
</evidence>
<evidence type="ECO:0000313" key="2">
    <source>
        <dbReference type="EMBL" id="AOT70512.1"/>
    </source>
</evidence>
<dbReference type="PANTHER" id="PTHR37814">
    <property type="entry name" value="CONSERVED MEMBRANE PROTEIN"/>
    <property type="match status" value="1"/>
</dbReference>
<dbReference type="KEGG" id="gfe:Gferi_13570"/>
<feature type="transmembrane region" description="Helical" evidence="1">
    <location>
        <begin position="88"/>
        <end position="108"/>
    </location>
</feature>
<feature type="transmembrane region" description="Helical" evidence="1">
    <location>
        <begin position="221"/>
        <end position="244"/>
    </location>
</feature>
<evidence type="ECO:0008006" key="4">
    <source>
        <dbReference type="Google" id="ProtNLM"/>
    </source>
</evidence>
<dbReference type="PANTHER" id="PTHR37814:SF1">
    <property type="entry name" value="MEMBRANE PROTEIN"/>
    <property type="match status" value="1"/>
</dbReference>
<feature type="transmembrane region" description="Helical" evidence="1">
    <location>
        <begin position="264"/>
        <end position="286"/>
    </location>
</feature>
<dbReference type="InterPro" id="IPR038728">
    <property type="entry name" value="YkvI-like"/>
</dbReference>
<sequence length="342" mass="37288">MESNNTFKIASIYIGTVIGAGFASGQEIMQFFTRYGIHGLYGILVASLLFSLVGSFILWKVYRYQIQSYDQLIEPVLGHTVGKMIEGLLSLLLLSGYCIMLAGSGALFQQQFGLPKLSGILVMSFVTFIIFLFSIRGLAWINMVVVPILFIGIMSMGIWVIFSCGFTLSNEVGSTFNVYTGNWITSALLYVSYNSIGATVVMCSLLPLISSPNAALRGGVLGGMGLGLLAMFLLLPTLILYTDINGVEIPMMAIASKLGSSMQIGYGILLWFAMLTTAIADGFVLIQTIEKHLLGRHIWHCLFFCIAAIPLANIGFKTLVNALYPMFGYMGIGVALLFVFKR</sequence>
<feature type="transmembrane region" description="Helical" evidence="1">
    <location>
        <begin position="120"/>
        <end position="141"/>
    </location>
</feature>
<dbReference type="AlphaFoldDB" id="A0A1D8GI16"/>
<gene>
    <name evidence="2" type="ORF">Gferi_13570</name>
</gene>
<name>A0A1D8GI16_9FIRM</name>
<feature type="transmembrane region" description="Helical" evidence="1">
    <location>
        <begin position="188"/>
        <end position="209"/>
    </location>
</feature>
<feature type="transmembrane region" description="Helical" evidence="1">
    <location>
        <begin position="39"/>
        <end position="59"/>
    </location>
</feature>
<keyword evidence="1" id="KW-0472">Membrane</keyword>
<reference evidence="2 3" key="1">
    <citation type="submission" date="2016-09" db="EMBL/GenBank/DDBJ databases">
        <title>Genomic analysis reveals versatility of anaerobic energy metabolism of Geosporobacter ferrireducens IRF9 of phylum Firmicutes.</title>
        <authorList>
            <person name="Kim S.-J."/>
        </authorList>
    </citation>
    <scope>NUCLEOTIDE SEQUENCE [LARGE SCALE GENOMIC DNA]</scope>
    <source>
        <strain evidence="2 3">IRF9</strain>
    </source>
</reference>
<feature type="transmembrane region" description="Helical" evidence="1">
    <location>
        <begin position="322"/>
        <end position="340"/>
    </location>
</feature>
<evidence type="ECO:0000313" key="3">
    <source>
        <dbReference type="Proteomes" id="UP000095743"/>
    </source>
</evidence>